<reference evidence="2 3" key="1">
    <citation type="submission" date="2020-08" db="EMBL/GenBank/DDBJ databases">
        <title>Genomic Encyclopedia of Type Strains, Phase IV (KMG-IV): sequencing the most valuable type-strain genomes for metagenomic binning, comparative biology and taxonomic classification.</title>
        <authorList>
            <person name="Goeker M."/>
        </authorList>
    </citation>
    <scope>NUCLEOTIDE SEQUENCE [LARGE SCALE GENOMIC DNA]</scope>
    <source>
        <strain evidence="2 3">DSM 23240</strain>
    </source>
</reference>
<organism evidence="2 3">
    <name type="scientific">Glaciimonas immobilis</name>
    <dbReference type="NCBI Taxonomy" id="728004"/>
    <lineage>
        <taxon>Bacteria</taxon>
        <taxon>Pseudomonadati</taxon>
        <taxon>Pseudomonadota</taxon>
        <taxon>Betaproteobacteria</taxon>
        <taxon>Burkholderiales</taxon>
        <taxon>Oxalobacteraceae</taxon>
        <taxon>Glaciimonas</taxon>
    </lineage>
</organism>
<feature type="signal peptide" evidence="1">
    <location>
        <begin position="1"/>
        <end position="23"/>
    </location>
</feature>
<protein>
    <submittedName>
        <fullName evidence="2">Uncharacterized protein</fullName>
    </submittedName>
</protein>
<feature type="chain" id="PRO_5032637669" evidence="1">
    <location>
        <begin position="24"/>
        <end position="160"/>
    </location>
</feature>
<accession>A0A840RWA7</accession>
<evidence type="ECO:0000256" key="1">
    <source>
        <dbReference type="SAM" id="SignalP"/>
    </source>
</evidence>
<sequence>MKVIKPLAIVLTLGWAAASVAQAPASSQAAASPNTQVNVQSGPAAVTVRPRDKDGYIFACGGVGADESAYIKSAAKNYDMMLTFARKDGSFLADIQISIVDLGNKDILHTNCGGPMMLIKFPHLGSYRISATVGDIKLTKTVHMFAKGGNRSFVFEWPNM</sequence>
<evidence type="ECO:0000313" key="2">
    <source>
        <dbReference type="EMBL" id="MBB5202165.1"/>
    </source>
</evidence>
<keyword evidence="1" id="KW-0732">Signal</keyword>
<dbReference type="Proteomes" id="UP000571084">
    <property type="component" value="Unassembled WGS sequence"/>
</dbReference>
<dbReference type="RefSeq" id="WP_168057003.1">
    <property type="nucleotide sequence ID" value="NZ_JAAOZT010000013.1"/>
</dbReference>
<dbReference type="EMBL" id="JACHHQ010000011">
    <property type="protein sequence ID" value="MBB5202165.1"/>
    <property type="molecule type" value="Genomic_DNA"/>
</dbReference>
<keyword evidence="3" id="KW-1185">Reference proteome</keyword>
<dbReference type="AlphaFoldDB" id="A0A840RWA7"/>
<comment type="caution">
    <text evidence="2">The sequence shown here is derived from an EMBL/GenBank/DDBJ whole genome shotgun (WGS) entry which is preliminary data.</text>
</comment>
<gene>
    <name evidence="2" type="ORF">HNR39_004029</name>
</gene>
<proteinExistence type="predicted"/>
<evidence type="ECO:0000313" key="3">
    <source>
        <dbReference type="Proteomes" id="UP000571084"/>
    </source>
</evidence>
<name>A0A840RWA7_9BURK</name>